<evidence type="ECO:0000313" key="2">
    <source>
        <dbReference type="EMBL" id="AFC37847.1"/>
    </source>
</evidence>
<feature type="coiled-coil region" evidence="1">
    <location>
        <begin position="141"/>
        <end position="168"/>
    </location>
</feature>
<feature type="non-terminal residue" evidence="2">
    <location>
        <position position="1"/>
    </location>
</feature>
<dbReference type="AlphaFoldDB" id="I3PM80"/>
<keyword evidence="1" id="KW-0175">Coiled coil</keyword>
<dbReference type="EMBL" id="JQ421300">
    <property type="protein sequence ID" value="AFC37847.1"/>
    <property type="molecule type" value="mRNA"/>
</dbReference>
<gene>
    <name evidence="2" type="primary">OP2</name>
</gene>
<organism evidence="2">
    <name type="scientific">Pseudomantis albofimbriata</name>
    <dbReference type="NCBI Taxonomy" id="627833"/>
    <lineage>
        <taxon>Eukaryota</taxon>
        <taxon>Metazoa</taxon>
        <taxon>Ecdysozoa</taxon>
        <taxon>Arthropoda</taxon>
        <taxon>Hexapoda</taxon>
        <taxon>Insecta</taxon>
        <taxon>Pterygota</taxon>
        <taxon>Neoptera</taxon>
        <taxon>Polyneoptera</taxon>
        <taxon>Dictyoptera</taxon>
        <taxon>Mantodea</taxon>
        <taxon>Eumantodea</taxon>
        <taxon>Mantoidea</taxon>
        <taxon>Mantidae</taxon>
        <taxon>Hierodulinae</taxon>
        <taxon>Pseudomantis</taxon>
    </lineage>
</organism>
<name>I3PM80_9NEOP</name>
<sequence length="299" mass="34207">NDRKNYFIEYSKLAKYIKETHKKTQEKAAIEEASLEGIENRRKEWEVKSREPLTNAKSYEIRAQKLYADAHELWRGIETSVIAAAAAEAEASGYDNIANKERNWSMDMKSKAEEMLSESARYHNTKAKEAEQRAMGNRIKAQQHAEEAQRHFQAAKALEEQALKAEAASLDNEAKYIALTIQAEEAANMCKEDEMCATMEEMMHSELNKRAQIADGMYKVIQKEVEFYEHKAKKQEGEATRYSQSAHQIGSDFVSHSASMLKLATAGEDSEIEHDEEMPYNQKLKTMPFVAQKNDRLIL</sequence>
<proteinExistence type="evidence at transcript level"/>
<reference evidence="2" key="1">
    <citation type="journal article" date="2012" name="Biomacromolecules">
        <title>Natural templates for coiled-coil biomaterials from praying mantis egg cases.</title>
        <authorList>
            <person name="Walker A.A."/>
            <person name="Weisman S."/>
            <person name="Kameda T."/>
            <person name="Sutherland T.D."/>
        </authorList>
    </citation>
    <scope>NUCLEOTIDE SEQUENCE</scope>
    <source>
        <tissue evidence="2">Primary collaterial gland</tissue>
    </source>
</reference>
<accession>I3PM80</accession>
<protein>
    <submittedName>
        <fullName evidence="2">Ootheca protein</fullName>
    </submittedName>
</protein>
<evidence type="ECO:0000256" key="1">
    <source>
        <dbReference type="SAM" id="Coils"/>
    </source>
</evidence>